<dbReference type="Gene3D" id="1.40.20.10">
    <property type="entry name" value="CHAD domain"/>
    <property type="match status" value="1"/>
</dbReference>
<dbReference type="InterPro" id="IPR038186">
    <property type="entry name" value="CHAD_dom_sf"/>
</dbReference>
<accession>A0A1M6Q633</accession>
<keyword evidence="4" id="KW-1185">Reference proteome</keyword>
<feature type="domain" description="CHAD" evidence="2">
    <location>
        <begin position="212"/>
        <end position="498"/>
    </location>
</feature>
<dbReference type="EMBL" id="FRAP01000003">
    <property type="protein sequence ID" value="SHK15661.1"/>
    <property type="molecule type" value="Genomic_DNA"/>
</dbReference>
<dbReference type="PROSITE" id="PS51708">
    <property type="entry name" value="CHAD"/>
    <property type="match status" value="1"/>
</dbReference>
<feature type="region of interest" description="Disordered" evidence="1">
    <location>
        <begin position="1"/>
        <end position="22"/>
    </location>
</feature>
<dbReference type="PANTHER" id="PTHR39339">
    <property type="entry name" value="SLR1444 PROTEIN"/>
    <property type="match status" value="1"/>
</dbReference>
<dbReference type="AlphaFoldDB" id="A0A1M6Q633"/>
<reference evidence="3 4" key="1">
    <citation type="submission" date="2016-11" db="EMBL/GenBank/DDBJ databases">
        <authorList>
            <person name="Jaros S."/>
            <person name="Januszkiewicz K."/>
            <person name="Wedrychowicz H."/>
        </authorList>
    </citation>
    <scope>NUCLEOTIDE SEQUENCE [LARGE SCALE GENOMIC DNA]</scope>
    <source>
        <strain evidence="3 4">DSM 43832</strain>
    </source>
</reference>
<dbReference type="SMART" id="SM00880">
    <property type="entry name" value="CHAD"/>
    <property type="match status" value="1"/>
</dbReference>
<evidence type="ECO:0000259" key="2">
    <source>
        <dbReference type="PROSITE" id="PS51708"/>
    </source>
</evidence>
<organism evidence="3 4">
    <name type="scientific">Pseudonocardia thermophila</name>
    <dbReference type="NCBI Taxonomy" id="1848"/>
    <lineage>
        <taxon>Bacteria</taxon>
        <taxon>Bacillati</taxon>
        <taxon>Actinomycetota</taxon>
        <taxon>Actinomycetes</taxon>
        <taxon>Pseudonocardiales</taxon>
        <taxon>Pseudonocardiaceae</taxon>
        <taxon>Pseudonocardia</taxon>
    </lineage>
</organism>
<dbReference type="Proteomes" id="UP000184363">
    <property type="component" value="Unassembled WGS sequence"/>
</dbReference>
<protein>
    <submittedName>
        <fullName evidence="3">CHAD domain-containing protein</fullName>
    </submittedName>
</protein>
<dbReference type="STRING" id="1848.SAMN05443637_103113"/>
<dbReference type="InterPro" id="IPR007899">
    <property type="entry name" value="CHAD_dom"/>
</dbReference>
<dbReference type="OrthoDB" id="9777271at2"/>
<name>A0A1M6Q633_PSETH</name>
<sequence>MSSRTDLPPSAAPLTFRGPARAGAPPAIEVREVHRDEVAPQRVLEIERYDTADLRLAAAGITLAVLRGDAPASWELRTPGDGGPLRVPVDVDAPRGRLPVPDGISDLVRGAARGRPLRPVGRVRTIRVVHRLLDASGARLATVVHDRVTLSTLGRSTEVKAWTEVTIDAPAALRGALADRATAAGLRPAAPCGEAELARLLRPAPCGSRPKRKTAGGALVAYLAEQNGRLAAADLRVRRGEPDGVHRLRVAARRMRSALRGYRRLLDRAQTDPLVAGLRALSRELGPARDAEVQRERVLRELAELPDELRLGAASAVATRYFARIESEAAAAALAVLDGPEYAQLRERLDRLVADPPLRGRAGRSAKKELPRHVAEQERRFAARVAHALDPELSPERRAAALHAARKAGKRLRYVAEVARPAVGRPAKRHARAVERIQQAIGEHQDTVVARATLRSLGALAHVENENGFAFGVLHGRAEARAAAVEAQLPGLWTAASRSELLRWLR</sequence>
<dbReference type="PANTHER" id="PTHR39339:SF1">
    <property type="entry name" value="CHAD DOMAIN-CONTAINING PROTEIN"/>
    <property type="match status" value="1"/>
</dbReference>
<gene>
    <name evidence="3" type="ORF">SAMN05443637_103113</name>
</gene>
<dbReference type="SUPFAM" id="SSF55154">
    <property type="entry name" value="CYTH-like phosphatases"/>
    <property type="match status" value="1"/>
</dbReference>
<proteinExistence type="predicted"/>
<dbReference type="RefSeq" id="WP_143171976.1">
    <property type="nucleotide sequence ID" value="NZ_FRAP01000003.1"/>
</dbReference>
<evidence type="ECO:0000256" key="1">
    <source>
        <dbReference type="SAM" id="MobiDB-lite"/>
    </source>
</evidence>
<evidence type="ECO:0000313" key="3">
    <source>
        <dbReference type="EMBL" id="SHK15661.1"/>
    </source>
</evidence>
<dbReference type="CDD" id="cd07374">
    <property type="entry name" value="CYTH-like_Pase"/>
    <property type="match status" value="1"/>
</dbReference>
<dbReference type="InterPro" id="IPR033469">
    <property type="entry name" value="CYTH-like_dom_sf"/>
</dbReference>
<dbReference type="Pfam" id="PF05235">
    <property type="entry name" value="CHAD"/>
    <property type="match status" value="1"/>
</dbReference>
<evidence type="ECO:0000313" key="4">
    <source>
        <dbReference type="Proteomes" id="UP000184363"/>
    </source>
</evidence>